<keyword evidence="3" id="KW-1133">Transmembrane helix</keyword>
<keyword evidence="1" id="KW-0175">Coiled coil</keyword>
<feature type="coiled-coil region" evidence="1">
    <location>
        <begin position="306"/>
        <end position="361"/>
    </location>
</feature>
<name>R0ITU9_EXST2</name>
<dbReference type="OrthoDB" id="3691251at2759"/>
<feature type="coiled-coil region" evidence="1">
    <location>
        <begin position="166"/>
        <end position="193"/>
    </location>
</feature>
<feature type="region of interest" description="Disordered" evidence="2">
    <location>
        <begin position="439"/>
        <end position="540"/>
    </location>
</feature>
<evidence type="ECO:0000256" key="2">
    <source>
        <dbReference type="SAM" id="MobiDB-lite"/>
    </source>
</evidence>
<feature type="compositionally biased region" description="Low complexity" evidence="2">
    <location>
        <begin position="512"/>
        <end position="526"/>
    </location>
</feature>
<dbReference type="HOGENOM" id="CLU_504491_0_0_1"/>
<evidence type="ECO:0000256" key="1">
    <source>
        <dbReference type="SAM" id="Coils"/>
    </source>
</evidence>
<evidence type="ECO:0000313" key="5">
    <source>
        <dbReference type="Proteomes" id="UP000016935"/>
    </source>
</evidence>
<evidence type="ECO:0000313" key="4">
    <source>
        <dbReference type="EMBL" id="EOA88205.1"/>
    </source>
</evidence>
<protein>
    <submittedName>
        <fullName evidence="4">Uncharacterized protein</fullName>
    </submittedName>
</protein>
<feature type="transmembrane region" description="Helical" evidence="3">
    <location>
        <begin position="67"/>
        <end position="90"/>
    </location>
</feature>
<sequence length="540" mass="60159">MGLVLIPLVAMYYTAFKPLVFALGFYTNISDPQEYVNRSFNFTWHTLADCSRQASLSPFLSEYKYAMYFWLAIAIITVLEPFVSSALMAIRNILHNHHEQPAATHSQAIVDEMKKKLCRLLGKVYGHGVLIRDLGEQQDSHALSLAGHTTSLGYVKVWLSRLGGIIQRLGTKMEEAERKLSNVSQILVQHDADIKQLEQHIVHVDDDQTDIANNASRTTGIHNDIDHVANTSKQGAQLIRNRMNIQESKIEQLEHESLKQFNKMISLRHENSMQATEIHNLRSDSKKQAASIRDLQSESAAHATGIANLKDDNAAQEAQIKGLKHENTTQAGEIHDLKDQLAAQATEMDGLKKTLAEEQKDKTSIITFCKKYVFTQKNANEYYQRTISAAPDNQLAPYFSALMTGMNMQIAVMCEIMGRLQMGDPSLPKYKQQQHQLQHQQQQARNAMQPGVGYGMQQGGYAPQQGNFGTQQPGFGTPPPPLPQPNFVQQQGGGFATSPLQPNFGGQRPGLSPQQPGYGPQQSQYSNLGSPGGFPPHFRK</sequence>
<dbReference type="GeneID" id="19404410"/>
<proteinExistence type="predicted"/>
<accession>R0ITU9</accession>
<evidence type="ECO:0000256" key="3">
    <source>
        <dbReference type="SAM" id="Phobius"/>
    </source>
</evidence>
<keyword evidence="3" id="KW-0812">Transmembrane</keyword>
<keyword evidence="3" id="KW-0472">Membrane</keyword>
<dbReference type="EMBL" id="KB908548">
    <property type="protein sequence ID" value="EOA88205.1"/>
    <property type="molecule type" value="Genomic_DNA"/>
</dbReference>
<dbReference type="AlphaFoldDB" id="R0ITU9"/>
<reference evidence="4 5" key="2">
    <citation type="journal article" date="2013" name="PLoS Genet.">
        <title>Comparative genome structure, secondary metabolite, and effector coding capacity across Cochliobolus pathogens.</title>
        <authorList>
            <person name="Condon B.J."/>
            <person name="Leng Y."/>
            <person name="Wu D."/>
            <person name="Bushley K.E."/>
            <person name="Ohm R.A."/>
            <person name="Otillar R."/>
            <person name="Martin J."/>
            <person name="Schackwitz W."/>
            <person name="Grimwood J."/>
            <person name="MohdZainudin N."/>
            <person name="Xue C."/>
            <person name="Wang R."/>
            <person name="Manning V.A."/>
            <person name="Dhillon B."/>
            <person name="Tu Z.J."/>
            <person name="Steffenson B.J."/>
            <person name="Salamov A."/>
            <person name="Sun H."/>
            <person name="Lowry S."/>
            <person name="LaButti K."/>
            <person name="Han J."/>
            <person name="Copeland A."/>
            <person name="Lindquist E."/>
            <person name="Barry K."/>
            <person name="Schmutz J."/>
            <person name="Baker S.E."/>
            <person name="Ciuffetti L.M."/>
            <person name="Grigoriev I.V."/>
            <person name="Zhong S."/>
            <person name="Turgeon B.G."/>
        </authorList>
    </citation>
    <scope>NUCLEOTIDE SEQUENCE [LARGE SCALE GENOMIC DNA]</scope>
    <source>
        <strain evidence="5">28A</strain>
    </source>
</reference>
<reference evidence="4 5" key="1">
    <citation type="journal article" date="2012" name="PLoS Pathog.">
        <title>Diverse lifestyles and strategies of plant pathogenesis encoded in the genomes of eighteen Dothideomycetes fungi.</title>
        <authorList>
            <person name="Ohm R.A."/>
            <person name="Feau N."/>
            <person name="Henrissat B."/>
            <person name="Schoch C.L."/>
            <person name="Horwitz B.A."/>
            <person name="Barry K.W."/>
            <person name="Condon B.J."/>
            <person name="Copeland A.C."/>
            <person name="Dhillon B."/>
            <person name="Glaser F."/>
            <person name="Hesse C.N."/>
            <person name="Kosti I."/>
            <person name="LaButti K."/>
            <person name="Lindquist E.A."/>
            <person name="Lucas S."/>
            <person name="Salamov A.A."/>
            <person name="Bradshaw R.E."/>
            <person name="Ciuffetti L."/>
            <person name="Hamelin R.C."/>
            <person name="Kema G.H.J."/>
            <person name="Lawrence C."/>
            <person name="Scott J.A."/>
            <person name="Spatafora J.W."/>
            <person name="Turgeon B.G."/>
            <person name="de Wit P.J.G.M."/>
            <person name="Zhong S."/>
            <person name="Goodwin S.B."/>
            <person name="Grigoriev I.V."/>
        </authorList>
    </citation>
    <scope>NUCLEOTIDE SEQUENCE [LARGE SCALE GENOMIC DNA]</scope>
    <source>
        <strain evidence="5">28A</strain>
    </source>
</reference>
<dbReference type="Proteomes" id="UP000016935">
    <property type="component" value="Unassembled WGS sequence"/>
</dbReference>
<gene>
    <name evidence="4" type="ORF">SETTUDRAFT_38878</name>
</gene>
<organism evidence="4 5">
    <name type="scientific">Exserohilum turcicum (strain 28A)</name>
    <name type="common">Northern leaf blight fungus</name>
    <name type="synonym">Setosphaeria turcica</name>
    <dbReference type="NCBI Taxonomy" id="671987"/>
    <lineage>
        <taxon>Eukaryota</taxon>
        <taxon>Fungi</taxon>
        <taxon>Dikarya</taxon>
        <taxon>Ascomycota</taxon>
        <taxon>Pezizomycotina</taxon>
        <taxon>Dothideomycetes</taxon>
        <taxon>Pleosporomycetidae</taxon>
        <taxon>Pleosporales</taxon>
        <taxon>Pleosporineae</taxon>
        <taxon>Pleosporaceae</taxon>
        <taxon>Exserohilum</taxon>
    </lineage>
</organism>
<keyword evidence="5" id="KW-1185">Reference proteome</keyword>
<dbReference type="RefSeq" id="XP_008024101.1">
    <property type="nucleotide sequence ID" value="XM_008025910.1"/>
</dbReference>